<comment type="caution">
    <text evidence="6">The sequence shown here is derived from an EMBL/GenBank/DDBJ whole genome shotgun (WGS) entry which is preliminary data.</text>
</comment>
<reference evidence="6 7" key="2">
    <citation type="submission" date="2020-03" db="EMBL/GenBank/DDBJ databases">
        <title>Kangsaoukella pontilimi gen. nov., sp. nov., a new member of the family Rhodobacteraceae isolated from a tidal mudflat.</title>
        <authorList>
            <person name="Kim I.S."/>
        </authorList>
    </citation>
    <scope>NUCLEOTIDE SEQUENCE [LARGE SCALE GENOMIC DNA]</scope>
    <source>
        <strain evidence="6 7">GH1-50</strain>
    </source>
</reference>
<evidence type="ECO:0000256" key="3">
    <source>
        <dbReference type="ARBA" id="ARBA00023004"/>
    </source>
</evidence>
<keyword evidence="2" id="KW-0378">Hydrolase</keyword>
<proteinExistence type="inferred from homology"/>
<dbReference type="InterPro" id="IPR029052">
    <property type="entry name" value="Metallo-depent_PP-like"/>
</dbReference>
<feature type="domain" description="Calcineurin-like phosphoesterase" evidence="5">
    <location>
        <begin position="3"/>
        <end position="188"/>
    </location>
</feature>
<keyword evidence="7" id="KW-1185">Reference proteome</keyword>
<sequence length="284" mass="32102">MTRLVLISDLHFGREDPELLRPLLAAIDEARPDLVVMAGDFVQRARNTQFEPAARFMADIGRPWLGVPGNHDIPLFNLFLRLVDPYRAYRRWIADDLEPMLELDHALVLGLNTSDPLAHQRGRVSETDIRRIGERIAAAGERLPVIVAHHPFHHTPDIEKKLMVGAPRALDHWADCGPHIILSGHLHQWLFEPFIRRKGANMTLQLHCGTGLSKRLRGQPNDFAILDCAPREVVVTRMVADEDGFRRAERTSCTVGETGWTRQDVPGLPLAGEDYAERRRAGRV</sequence>
<dbReference type="Proteomes" id="UP000480350">
    <property type="component" value="Unassembled WGS sequence"/>
</dbReference>
<organism evidence="6 7">
    <name type="scientific">Kangsaoukella pontilimi</name>
    <dbReference type="NCBI Taxonomy" id="2691042"/>
    <lineage>
        <taxon>Bacteria</taxon>
        <taxon>Pseudomonadati</taxon>
        <taxon>Pseudomonadota</taxon>
        <taxon>Alphaproteobacteria</taxon>
        <taxon>Rhodobacterales</taxon>
        <taxon>Paracoccaceae</taxon>
        <taxon>Kangsaoukella</taxon>
    </lineage>
</organism>
<comment type="similarity">
    <text evidence="4">Belongs to the cyclic nucleotide phosphodiesterase class-III family.</text>
</comment>
<evidence type="ECO:0000313" key="7">
    <source>
        <dbReference type="Proteomes" id="UP000480350"/>
    </source>
</evidence>
<keyword evidence="3" id="KW-0408">Iron</keyword>
<evidence type="ECO:0000313" key="6">
    <source>
        <dbReference type="EMBL" id="MXQ09748.1"/>
    </source>
</evidence>
<protein>
    <submittedName>
        <fullName evidence="6">Metallophosphoesterase</fullName>
    </submittedName>
</protein>
<evidence type="ECO:0000256" key="1">
    <source>
        <dbReference type="ARBA" id="ARBA00022723"/>
    </source>
</evidence>
<keyword evidence="1" id="KW-0479">Metal-binding</keyword>
<name>A0A7C9IIG7_9RHOB</name>
<dbReference type="AlphaFoldDB" id="A0A7C9IIG7"/>
<dbReference type="GO" id="GO:0046872">
    <property type="term" value="F:metal ion binding"/>
    <property type="evidence" value="ECO:0007669"/>
    <property type="project" value="UniProtKB-KW"/>
</dbReference>
<dbReference type="SUPFAM" id="SSF56300">
    <property type="entry name" value="Metallo-dependent phosphatases"/>
    <property type="match status" value="1"/>
</dbReference>
<reference evidence="6 7" key="1">
    <citation type="submission" date="2019-12" db="EMBL/GenBank/DDBJ databases">
        <authorList>
            <person name="Lee S.D."/>
        </authorList>
    </citation>
    <scope>NUCLEOTIDE SEQUENCE [LARGE SCALE GENOMIC DNA]</scope>
    <source>
        <strain evidence="6 7">GH1-50</strain>
    </source>
</reference>
<evidence type="ECO:0000256" key="4">
    <source>
        <dbReference type="ARBA" id="ARBA00025742"/>
    </source>
</evidence>
<dbReference type="GO" id="GO:0016787">
    <property type="term" value="F:hydrolase activity"/>
    <property type="evidence" value="ECO:0007669"/>
    <property type="project" value="UniProtKB-KW"/>
</dbReference>
<dbReference type="InterPro" id="IPR050884">
    <property type="entry name" value="CNP_phosphodiesterase-III"/>
</dbReference>
<accession>A0A7C9IIG7</accession>
<dbReference type="EMBL" id="WUPT01000005">
    <property type="protein sequence ID" value="MXQ09748.1"/>
    <property type="molecule type" value="Genomic_DNA"/>
</dbReference>
<gene>
    <name evidence="6" type="ORF">GQ651_18025</name>
</gene>
<dbReference type="Pfam" id="PF00149">
    <property type="entry name" value="Metallophos"/>
    <property type="match status" value="1"/>
</dbReference>
<dbReference type="Gene3D" id="3.60.21.10">
    <property type="match status" value="1"/>
</dbReference>
<evidence type="ECO:0000259" key="5">
    <source>
        <dbReference type="Pfam" id="PF00149"/>
    </source>
</evidence>
<dbReference type="RefSeq" id="WP_160765674.1">
    <property type="nucleotide sequence ID" value="NZ_WUPT01000005.1"/>
</dbReference>
<evidence type="ECO:0000256" key="2">
    <source>
        <dbReference type="ARBA" id="ARBA00022801"/>
    </source>
</evidence>
<dbReference type="InterPro" id="IPR004843">
    <property type="entry name" value="Calcineurin-like_PHP"/>
</dbReference>
<dbReference type="PANTHER" id="PTHR42988">
    <property type="entry name" value="PHOSPHOHYDROLASE"/>
    <property type="match status" value="1"/>
</dbReference>
<dbReference type="PANTHER" id="PTHR42988:SF2">
    <property type="entry name" value="CYCLIC NUCLEOTIDE PHOSPHODIESTERASE CBUA0032-RELATED"/>
    <property type="match status" value="1"/>
</dbReference>